<keyword evidence="5" id="KW-0406">Ion transport</keyword>
<dbReference type="GO" id="GO:0006879">
    <property type="term" value="P:intracellular iron ion homeostasis"/>
    <property type="evidence" value="ECO:0007669"/>
    <property type="project" value="TreeGrafter"/>
</dbReference>
<keyword evidence="6 8" id="KW-0472">Membrane</keyword>
<evidence type="ECO:0000256" key="2">
    <source>
        <dbReference type="ARBA" id="ARBA00022448"/>
    </source>
</evidence>
<organism evidence="11 12">
    <name type="scientific">Tothia fuscella</name>
    <dbReference type="NCBI Taxonomy" id="1048955"/>
    <lineage>
        <taxon>Eukaryota</taxon>
        <taxon>Fungi</taxon>
        <taxon>Dikarya</taxon>
        <taxon>Ascomycota</taxon>
        <taxon>Pezizomycotina</taxon>
        <taxon>Dothideomycetes</taxon>
        <taxon>Pleosporomycetidae</taxon>
        <taxon>Venturiales</taxon>
        <taxon>Cylindrosympodiaceae</taxon>
        <taxon>Tothia</taxon>
    </lineage>
</organism>
<evidence type="ECO:0000256" key="5">
    <source>
        <dbReference type="ARBA" id="ARBA00023065"/>
    </source>
</evidence>
<feature type="domain" description="Ferric oxidoreductase" evidence="10">
    <location>
        <begin position="290"/>
        <end position="383"/>
    </location>
</feature>
<dbReference type="SUPFAM" id="SSF52343">
    <property type="entry name" value="Ferredoxin reductase-like, C-terminal NADP-linked domain"/>
    <property type="match status" value="1"/>
</dbReference>
<dbReference type="EMBL" id="MU007019">
    <property type="protein sequence ID" value="KAF2433849.1"/>
    <property type="molecule type" value="Genomic_DNA"/>
</dbReference>
<keyword evidence="4 8" id="KW-1133">Transmembrane helix</keyword>
<protein>
    <submittedName>
        <fullName evidence="11">Ferric reductase transmembrane component 4</fullName>
    </submittedName>
</protein>
<reference evidence="11" key="1">
    <citation type="journal article" date="2020" name="Stud. Mycol.">
        <title>101 Dothideomycetes genomes: a test case for predicting lifestyles and emergence of pathogens.</title>
        <authorList>
            <person name="Haridas S."/>
            <person name="Albert R."/>
            <person name="Binder M."/>
            <person name="Bloem J."/>
            <person name="Labutti K."/>
            <person name="Salamov A."/>
            <person name="Andreopoulos B."/>
            <person name="Baker S."/>
            <person name="Barry K."/>
            <person name="Bills G."/>
            <person name="Bluhm B."/>
            <person name="Cannon C."/>
            <person name="Castanera R."/>
            <person name="Culley D."/>
            <person name="Daum C."/>
            <person name="Ezra D."/>
            <person name="Gonzalez J."/>
            <person name="Henrissat B."/>
            <person name="Kuo A."/>
            <person name="Liang C."/>
            <person name="Lipzen A."/>
            <person name="Lutzoni F."/>
            <person name="Magnuson J."/>
            <person name="Mondo S."/>
            <person name="Nolan M."/>
            <person name="Ohm R."/>
            <person name="Pangilinan J."/>
            <person name="Park H.-J."/>
            <person name="Ramirez L."/>
            <person name="Alfaro M."/>
            <person name="Sun H."/>
            <person name="Tritt A."/>
            <person name="Yoshinaga Y."/>
            <person name="Zwiers L.-H."/>
            <person name="Turgeon B."/>
            <person name="Goodwin S."/>
            <person name="Spatafora J."/>
            <person name="Crous P."/>
            <person name="Grigoriev I."/>
        </authorList>
    </citation>
    <scope>NUCLEOTIDE SEQUENCE</scope>
    <source>
        <strain evidence="11">CBS 130266</strain>
    </source>
</reference>
<evidence type="ECO:0000256" key="7">
    <source>
        <dbReference type="SAM" id="MobiDB-lite"/>
    </source>
</evidence>
<keyword evidence="3 8" id="KW-0812">Transmembrane</keyword>
<evidence type="ECO:0000256" key="1">
    <source>
        <dbReference type="ARBA" id="ARBA00004141"/>
    </source>
</evidence>
<feature type="chain" id="PRO_5040275377" evidence="9">
    <location>
        <begin position="19"/>
        <end position="682"/>
    </location>
</feature>
<dbReference type="PANTHER" id="PTHR32361">
    <property type="entry name" value="FERRIC/CUPRIC REDUCTASE TRANSMEMBRANE COMPONENT"/>
    <property type="match status" value="1"/>
</dbReference>
<sequence length="682" mass="76448">MISATLLSFTALWGTTLGHVVSMKFPGYGFQWYDPICGWGCYNVVSGAMLPCSTSDMSGHSHSMSMSKMTTSKECYASDDAWLTTIAYCMKDHCDEEKTAVWRREKFWYSIMVNDTGIVKPKWDYTTSLFNVNGTPTATYNSSAGETLNKTMLISDADYEKQANFEPIFDRLEMLQARYIFVLITVAVGTPIFLTLLGYLPYMTGILDKIKPYLVYPSTVGSYHVRPIPWLIGNAPTVGQALYIFMFFALNLILSAVNYDSAQPHPWGFAPREELLAYIGYRTGHIAYGLLPVNHNTYLLLHRWIARIFTIQAIIHSITLLEEYKGNGSFAAESQKPYWLWGIVATVLACAMIVFSVLYFRRLSYEIFLIGHIIMSVLMIVGCWYHIALMWGNNFYINWLIAAVAVWFFDRLFRVLRVAKNGVRRAVVTELGNEHVRIDIPGIRWASKPGHVGYAFFPALNPLRPWENHPFSINSTSMFHSHRHSMIPELDSTHQSSSEDGRSIDKETGRVSTRPAHGSTPLFDNSGVTLIVKKSGGLTKLLKQDARMVTLLDGPYPQNPNHGILECDHVLLIAGGIGITGILPWIHAHPNVKLIWGVKSSAESLVREMDVALRNVADKEIIMGDRVNIGEALRPETVAGYKRVGVVVCGPSAMCDDVRSMVAGIGRSSKTVFELEVDAFTW</sequence>
<evidence type="ECO:0000256" key="8">
    <source>
        <dbReference type="SAM" id="Phobius"/>
    </source>
</evidence>
<feature type="region of interest" description="Disordered" evidence="7">
    <location>
        <begin position="489"/>
        <end position="520"/>
    </location>
</feature>
<feature type="signal peptide" evidence="9">
    <location>
        <begin position="1"/>
        <end position="18"/>
    </location>
</feature>
<feature type="transmembrane region" description="Helical" evidence="8">
    <location>
        <begin position="179"/>
        <end position="202"/>
    </location>
</feature>
<dbReference type="InterPro" id="IPR051410">
    <property type="entry name" value="Ferric/Cupric_Reductase"/>
</dbReference>
<keyword evidence="2" id="KW-0813">Transport</keyword>
<dbReference type="Gene3D" id="3.40.50.80">
    <property type="entry name" value="Nucleotide-binding domain of ferredoxin-NADP reductase (FNR) module"/>
    <property type="match status" value="1"/>
</dbReference>
<comment type="subcellular location">
    <subcellularLocation>
        <location evidence="1">Membrane</location>
        <topology evidence="1">Multi-pass membrane protein</topology>
    </subcellularLocation>
</comment>
<dbReference type="Proteomes" id="UP000800235">
    <property type="component" value="Unassembled WGS sequence"/>
</dbReference>
<feature type="compositionally biased region" description="Basic and acidic residues" evidence="7">
    <location>
        <begin position="497"/>
        <end position="509"/>
    </location>
</feature>
<evidence type="ECO:0000313" key="12">
    <source>
        <dbReference type="Proteomes" id="UP000800235"/>
    </source>
</evidence>
<dbReference type="GO" id="GO:0006826">
    <property type="term" value="P:iron ion transport"/>
    <property type="evidence" value="ECO:0007669"/>
    <property type="project" value="TreeGrafter"/>
</dbReference>
<dbReference type="AlphaFoldDB" id="A0A9P4U0R0"/>
<gene>
    <name evidence="11" type="ORF">EJ08DRAFT_706331</name>
</gene>
<proteinExistence type="predicted"/>
<feature type="transmembrane region" description="Helical" evidence="8">
    <location>
        <begin position="395"/>
        <end position="413"/>
    </location>
</feature>
<dbReference type="SFLD" id="SFLDS00052">
    <property type="entry name" value="Ferric_Reductase_Domain"/>
    <property type="match status" value="1"/>
</dbReference>
<accession>A0A9P4U0R0</accession>
<evidence type="ECO:0000259" key="10">
    <source>
        <dbReference type="Pfam" id="PF01794"/>
    </source>
</evidence>
<name>A0A9P4U0R0_9PEZI</name>
<dbReference type="GO" id="GO:0015677">
    <property type="term" value="P:copper ion import"/>
    <property type="evidence" value="ECO:0007669"/>
    <property type="project" value="TreeGrafter"/>
</dbReference>
<dbReference type="GO" id="GO:0000293">
    <property type="term" value="F:ferric-chelate reductase activity"/>
    <property type="evidence" value="ECO:0007669"/>
    <property type="project" value="TreeGrafter"/>
</dbReference>
<dbReference type="GO" id="GO:0005886">
    <property type="term" value="C:plasma membrane"/>
    <property type="evidence" value="ECO:0007669"/>
    <property type="project" value="TreeGrafter"/>
</dbReference>
<dbReference type="PANTHER" id="PTHR32361:SF9">
    <property type="entry name" value="FERRIC REDUCTASE TRANSMEMBRANE COMPONENT 3-RELATED"/>
    <property type="match status" value="1"/>
</dbReference>
<evidence type="ECO:0000256" key="6">
    <source>
        <dbReference type="ARBA" id="ARBA00023136"/>
    </source>
</evidence>
<feature type="transmembrane region" description="Helical" evidence="8">
    <location>
        <begin position="367"/>
        <end position="389"/>
    </location>
</feature>
<evidence type="ECO:0000256" key="9">
    <source>
        <dbReference type="SAM" id="SignalP"/>
    </source>
</evidence>
<evidence type="ECO:0000313" key="11">
    <source>
        <dbReference type="EMBL" id="KAF2433849.1"/>
    </source>
</evidence>
<evidence type="ECO:0000256" key="3">
    <source>
        <dbReference type="ARBA" id="ARBA00022692"/>
    </source>
</evidence>
<dbReference type="InterPro" id="IPR013130">
    <property type="entry name" value="Fe3_Rdtase_TM_dom"/>
</dbReference>
<keyword evidence="12" id="KW-1185">Reference proteome</keyword>
<dbReference type="InterPro" id="IPR039261">
    <property type="entry name" value="FNR_nucleotide-bd"/>
</dbReference>
<dbReference type="Pfam" id="PF01794">
    <property type="entry name" value="Ferric_reduct"/>
    <property type="match status" value="1"/>
</dbReference>
<keyword evidence="9" id="KW-0732">Signal</keyword>
<comment type="caution">
    <text evidence="11">The sequence shown here is derived from an EMBL/GenBank/DDBJ whole genome shotgun (WGS) entry which is preliminary data.</text>
</comment>
<feature type="transmembrane region" description="Helical" evidence="8">
    <location>
        <begin position="338"/>
        <end position="360"/>
    </location>
</feature>
<evidence type="ECO:0000256" key="4">
    <source>
        <dbReference type="ARBA" id="ARBA00022989"/>
    </source>
</evidence>
<dbReference type="OrthoDB" id="167398at2759"/>